<dbReference type="OrthoDB" id="2898509at2759"/>
<evidence type="ECO:0008006" key="4">
    <source>
        <dbReference type="Google" id="ProtNLM"/>
    </source>
</evidence>
<keyword evidence="1" id="KW-0560">Oxidoreductase</keyword>
<dbReference type="PANTHER" id="PTHR43157">
    <property type="entry name" value="PHOSPHATIDYLINOSITOL-GLYCAN BIOSYNTHESIS CLASS F PROTEIN-RELATED"/>
    <property type="match status" value="1"/>
</dbReference>
<comment type="caution">
    <text evidence="2">The sequence shown here is derived from an EMBL/GenBank/DDBJ whole genome shotgun (WGS) entry which is preliminary data.</text>
</comment>
<evidence type="ECO:0000256" key="1">
    <source>
        <dbReference type="ARBA" id="ARBA00023002"/>
    </source>
</evidence>
<dbReference type="PANTHER" id="PTHR43157:SF31">
    <property type="entry name" value="PHOSPHATIDYLINOSITOL-GLYCAN BIOSYNTHESIS CLASS F PROTEIN"/>
    <property type="match status" value="1"/>
</dbReference>
<dbReference type="EMBL" id="JAFCMP010000046">
    <property type="protein sequence ID" value="KAG5189651.1"/>
    <property type="molecule type" value="Genomic_DNA"/>
</dbReference>
<dbReference type="Proteomes" id="UP000664859">
    <property type="component" value="Unassembled WGS sequence"/>
</dbReference>
<name>A0A835Z9F8_9STRA</name>
<evidence type="ECO:0000313" key="2">
    <source>
        <dbReference type="EMBL" id="KAG5189651.1"/>
    </source>
</evidence>
<keyword evidence="3" id="KW-1185">Reference proteome</keyword>
<dbReference type="Gene3D" id="3.40.50.720">
    <property type="entry name" value="NAD(P)-binding Rossmann-like Domain"/>
    <property type="match status" value="1"/>
</dbReference>
<dbReference type="PRINTS" id="PR00081">
    <property type="entry name" value="GDHRDH"/>
</dbReference>
<protein>
    <recommendedName>
        <fullName evidence="4">Oxidoreductase</fullName>
    </recommendedName>
</protein>
<proteinExistence type="predicted"/>
<dbReference type="InterPro" id="IPR002347">
    <property type="entry name" value="SDR_fam"/>
</dbReference>
<dbReference type="InterPro" id="IPR036291">
    <property type="entry name" value="NAD(P)-bd_dom_sf"/>
</dbReference>
<gene>
    <name evidence="2" type="ORF">JKP88DRAFT_197408</name>
</gene>
<accession>A0A835Z9F8</accession>
<dbReference type="GO" id="GO:0016491">
    <property type="term" value="F:oxidoreductase activity"/>
    <property type="evidence" value="ECO:0007669"/>
    <property type="project" value="UniProtKB-KW"/>
</dbReference>
<organism evidence="2 3">
    <name type="scientific">Tribonema minus</name>
    <dbReference type="NCBI Taxonomy" id="303371"/>
    <lineage>
        <taxon>Eukaryota</taxon>
        <taxon>Sar</taxon>
        <taxon>Stramenopiles</taxon>
        <taxon>Ochrophyta</taxon>
        <taxon>PX clade</taxon>
        <taxon>Xanthophyceae</taxon>
        <taxon>Tribonematales</taxon>
        <taxon>Tribonemataceae</taxon>
        <taxon>Tribonema</taxon>
    </lineage>
</organism>
<reference evidence="2" key="1">
    <citation type="submission" date="2021-02" db="EMBL/GenBank/DDBJ databases">
        <title>First Annotated Genome of the Yellow-green Alga Tribonema minus.</title>
        <authorList>
            <person name="Mahan K.M."/>
        </authorList>
    </citation>
    <scope>NUCLEOTIDE SEQUENCE</scope>
    <source>
        <strain evidence="2">UTEX B ZZ1240</strain>
    </source>
</reference>
<evidence type="ECO:0000313" key="3">
    <source>
        <dbReference type="Proteomes" id="UP000664859"/>
    </source>
</evidence>
<sequence length="296" mass="30842">MYGVARKDFKVDLQPVTSLAGKTFCIVGGTGGVGQAIAKEAASKGADVTVVGRTFKDAGVTNITFVQKDLSDMRAADALGRELPPADYTVLTTGIVPGKTRETTPDGIEKDMAVSCLSRLLILRGLTPRLNPGARVFVYGMPGNGEKASRLDDVNSEKAYAGGFGFTHMNTVAANEALVHALAAPDAALRARGVSVFGVNPGLLVTDIRGAMHGGRSTWSGAAMEWVLGRFTPALPKYAATMVSLFAAPGLDAHSGALFGQKGTPILPNKQFAENPARAGEWVAALDDLLKTKAGL</sequence>
<dbReference type="Pfam" id="PF00106">
    <property type="entry name" value="adh_short"/>
    <property type="match status" value="1"/>
</dbReference>
<dbReference type="SUPFAM" id="SSF51735">
    <property type="entry name" value="NAD(P)-binding Rossmann-fold domains"/>
    <property type="match status" value="1"/>
</dbReference>
<dbReference type="AlphaFoldDB" id="A0A835Z9F8"/>